<dbReference type="Pfam" id="PF00834">
    <property type="entry name" value="Ribul_P_3_epim"/>
    <property type="match status" value="1"/>
</dbReference>
<dbReference type="GO" id="GO:0005975">
    <property type="term" value="P:carbohydrate metabolic process"/>
    <property type="evidence" value="ECO:0007669"/>
    <property type="project" value="InterPro"/>
</dbReference>
<dbReference type="Gene3D" id="3.20.20.70">
    <property type="entry name" value="Aldolase class I"/>
    <property type="match status" value="1"/>
</dbReference>
<keyword evidence="1" id="KW-0479">Metal-binding</keyword>
<reference evidence="4" key="1">
    <citation type="submission" date="2017-09" db="EMBL/GenBank/DDBJ databases">
        <title>Depth-based differentiation of microbial function through sediment-hosted aquifers and enrichment of novel symbionts in the deep terrestrial subsurface.</title>
        <authorList>
            <person name="Probst A.J."/>
            <person name="Ladd B."/>
            <person name="Jarett J.K."/>
            <person name="Geller-Mcgrath D.E."/>
            <person name="Sieber C.M.K."/>
            <person name="Emerson J.B."/>
            <person name="Anantharaman K."/>
            <person name="Thomas B.C."/>
            <person name="Malmstrom R."/>
            <person name="Stieglmeier M."/>
            <person name="Klingl A."/>
            <person name="Woyke T."/>
            <person name="Ryan C.M."/>
            <person name="Banfield J.F."/>
        </authorList>
    </citation>
    <scope>NUCLEOTIDE SEQUENCE [LARGE SCALE GENOMIC DNA]</scope>
</reference>
<dbReference type="InterPro" id="IPR013785">
    <property type="entry name" value="Aldolase_TIM"/>
</dbReference>
<protein>
    <recommendedName>
        <fullName evidence="5">Ribulose-phosphate 3-epimerase</fullName>
    </recommendedName>
</protein>
<dbReference type="AlphaFoldDB" id="A0A2M7XCS3"/>
<name>A0A2M7XCS3_9BACT</name>
<evidence type="ECO:0000256" key="1">
    <source>
        <dbReference type="ARBA" id="ARBA00022723"/>
    </source>
</evidence>
<organism evidence="3 4">
    <name type="scientific">Candidatus Uhrbacteria bacterium CG_4_9_14_3_um_filter_50_9</name>
    <dbReference type="NCBI Taxonomy" id="1975035"/>
    <lineage>
        <taxon>Bacteria</taxon>
        <taxon>Candidatus Uhriibacteriota</taxon>
    </lineage>
</organism>
<proteinExistence type="predicted"/>
<dbReference type="Proteomes" id="UP000229385">
    <property type="component" value="Unassembled WGS sequence"/>
</dbReference>
<dbReference type="GO" id="GO:0016857">
    <property type="term" value="F:racemase and epimerase activity, acting on carbohydrates and derivatives"/>
    <property type="evidence" value="ECO:0007669"/>
    <property type="project" value="InterPro"/>
</dbReference>
<dbReference type="GO" id="GO:0046872">
    <property type="term" value="F:metal ion binding"/>
    <property type="evidence" value="ECO:0007669"/>
    <property type="project" value="UniProtKB-KW"/>
</dbReference>
<comment type="caution">
    <text evidence="3">The sequence shown here is derived from an EMBL/GenBank/DDBJ whole genome shotgun (WGS) entry which is preliminary data.</text>
</comment>
<evidence type="ECO:0000256" key="2">
    <source>
        <dbReference type="ARBA" id="ARBA00023235"/>
    </source>
</evidence>
<dbReference type="SUPFAM" id="SSF51366">
    <property type="entry name" value="Ribulose-phoshate binding barrel"/>
    <property type="match status" value="1"/>
</dbReference>
<dbReference type="EMBL" id="PFWU01000024">
    <property type="protein sequence ID" value="PJA45691.1"/>
    <property type="molecule type" value="Genomic_DNA"/>
</dbReference>
<evidence type="ECO:0000313" key="4">
    <source>
        <dbReference type="Proteomes" id="UP000229385"/>
    </source>
</evidence>
<dbReference type="PANTHER" id="PTHR11749">
    <property type="entry name" value="RIBULOSE-5-PHOSPHATE-3-EPIMERASE"/>
    <property type="match status" value="1"/>
</dbReference>
<dbReference type="InterPro" id="IPR011060">
    <property type="entry name" value="RibuloseP-bd_barrel"/>
</dbReference>
<keyword evidence="2" id="KW-0413">Isomerase</keyword>
<dbReference type="InterPro" id="IPR000056">
    <property type="entry name" value="Ribul_P_3_epim-like"/>
</dbReference>
<sequence>MRQIVPALLVKSGEEFEQQLRLVEHDCSLIQVDALDGTLFPNTNWFNAEHIGSLSTNVEIELHLMVENPIPIVEMWKKYVPTFTRAIVHAEMHRPLAAVVDHIQHVLKIGVGVAINPETPLSEAEDVLHVIDQLTIMSVHPGLQGQVFGDREHLGGADAIFEKIHQVKLHRPDLLVEIDGGITRELIKPLAEAGIDRFGIGSLIFASKDPTATLKELNTLVNTL</sequence>
<evidence type="ECO:0000313" key="3">
    <source>
        <dbReference type="EMBL" id="PJA45691.1"/>
    </source>
</evidence>
<evidence type="ECO:0008006" key="5">
    <source>
        <dbReference type="Google" id="ProtNLM"/>
    </source>
</evidence>
<gene>
    <name evidence="3" type="ORF">CO174_01895</name>
</gene>
<accession>A0A2M7XCS3</accession>